<accession>A0A0G0D2V9</accession>
<organism evidence="1 2">
    <name type="scientific">Candidatus Nomurabacteria bacterium GW2011_GWA2_35_80</name>
    <dbReference type="NCBI Taxonomy" id="1618733"/>
    <lineage>
        <taxon>Bacteria</taxon>
        <taxon>Candidatus Nomuraibacteriota</taxon>
    </lineage>
</organism>
<gene>
    <name evidence="1" type="ORF">UR92_C0030G0003</name>
</gene>
<evidence type="ECO:0008006" key="3">
    <source>
        <dbReference type="Google" id="ProtNLM"/>
    </source>
</evidence>
<evidence type="ECO:0000313" key="1">
    <source>
        <dbReference type="EMBL" id="KKP87628.1"/>
    </source>
</evidence>
<reference evidence="1 2" key="1">
    <citation type="journal article" date="2015" name="Nature">
        <title>rRNA introns, odd ribosomes, and small enigmatic genomes across a large radiation of phyla.</title>
        <authorList>
            <person name="Brown C.T."/>
            <person name="Hug L.A."/>
            <person name="Thomas B.C."/>
            <person name="Sharon I."/>
            <person name="Castelle C.J."/>
            <person name="Singh A."/>
            <person name="Wilkins M.J."/>
            <person name="Williams K.H."/>
            <person name="Banfield J.F."/>
        </authorList>
    </citation>
    <scope>NUCLEOTIDE SEQUENCE [LARGE SCALE GENOMIC DNA]</scope>
</reference>
<proteinExistence type="predicted"/>
<name>A0A0G0D2V9_9BACT</name>
<sequence>MTVFGCNDCFGCANLRKSSYCIFNKQYKKTDYEEQIKEMELNTVIGVKKAQEKVREFWKTQPNKYHQGLKNLNSTGSYVTNCKNVNDSYLIRESENMRYCQYMQMPKNKECYDTTIWGANMELHYETCLSGENSYNLKFCVNCWPACRDDEYCMDLFSSSDCFGCIGLKKKQYCILNKQYSKEEYKTLVPKIKKHMDEMPYIDSQSLVYKYGEFFPSDFSLYGYNNTIAMQHFPITEEEAKKKGYTWIEVPRGEYAITKKIFELPDSIEEVNDSILKEVIECENCKNAYRILENELIFLRNEKLPLPNLCHDCRYERRINDRLKIQLYGRSCMCAGNVDSTGIYKNTIEHFHGDKPCEEKFKTGYNLDSKEIVYCEKCYQQEVY</sequence>
<evidence type="ECO:0000313" key="2">
    <source>
        <dbReference type="Proteomes" id="UP000034683"/>
    </source>
</evidence>
<dbReference type="Proteomes" id="UP000034683">
    <property type="component" value="Unassembled WGS sequence"/>
</dbReference>
<comment type="caution">
    <text evidence="1">The sequence shown here is derived from an EMBL/GenBank/DDBJ whole genome shotgun (WGS) entry which is preliminary data.</text>
</comment>
<dbReference type="EMBL" id="LBRA01000030">
    <property type="protein sequence ID" value="KKP87628.1"/>
    <property type="molecule type" value="Genomic_DNA"/>
</dbReference>
<dbReference type="AlphaFoldDB" id="A0A0G0D2V9"/>
<protein>
    <recommendedName>
        <fullName evidence="3">Caib/baif family protein</fullName>
    </recommendedName>
</protein>